<reference evidence="3" key="1">
    <citation type="submission" date="2021-03" db="EMBL/GenBank/DDBJ databases">
        <title>Whole genome shotgun sequence of Actinoplanes consettensis NBRC 14913.</title>
        <authorList>
            <person name="Komaki H."/>
            <person name="Tamura T."/>
        </authorList>
    </citation>
    <scope>NUCLEOTIDE SEQUENCE</scope>
    <source>
        <strain evidence="3">NBRC 14913</strain>
    </source>
</reference>
<protein>
    <recommendedName>
        <fullName evidence="5">Secreted protein</fullName>
    </recommendedName>
</protein>
<evidence type="ECO:0000256" key="1">
    <source>
        <dbReference type="SAM" id="MobiDB-lite"/>
    </source>
</evidence>
<name>A0A919SR67_9ACTN</name>
<keyword evidence="2" id="KW-0732">Signal</keyword>
<organism evidence="3 4">
    <name type="scientific">Winogradskya consettensis</name>
    <dbReference type="NCBI Taxonomy" id="113560"/>
    <lineage>
        <taxon>Bacteria</taxon>
        <taxon>Bacillati</taxon>
        <taxon>Actinomycetota</taxon>
        <taxon>Actinomycetes</taxon>
        <taxon>Micromonosporales</taxon>
        <taxon>Micromonosporaceae</taxon>
        <taxon>Winogradskya</taxon>
    </lineage>
</organism>
<evidence type="ECO:0000313" key="4">
    <source>
        <dbReference type="Proteomes" id="UP000680865"/>
    </source>
</evidence>
<accession>A0A919SR67</accession>
<gene>
    <name evidence="3" type="ORF">Aco04nite_48220</name>
</gene>
<evidence type="ECO:0008006" key="5">
    <source>
        <dbReference type="Google" id="ProtNLM"/>
    </source>
</evidence>
<comment type="caution">
    <text evidence="3">The sequence shown here is derived from an EMBL/GenBank/DDBJ whole genome shotgun (WGS) entry which is preliminary data.</text>
</comment>
<keyword evidence="4" id="KW-1185">Reference proteome</keyword>
<proteinExistence type="predicted"/>
<dbReference type="EMBL" id="BOQP01000027">
    <property type="protein sequence ID" value="GIM76022.1"/>
    <property type="molecule type" value="Genomic_DNA"/>
</dbReference>
<dbReference type="AlphaFoldDB" id="A0A919SR67"/>
<evidence type="ECO:0000256" key="2">
    <source>
        <dbReference type="SAM" id="SignalP"/>
    </source>
</evidence>
<feature type="region of interest" description="Disordered" evidence="1">
    <location>
        <begin position="98"/>
        <end position="124"/>
    </location>
</feature>
<dbReference type="RefSeq" id="WP_212999504.1">
    <property type="nucleotide sequence ID" value="NZ_BAAATW010000010.1"/>
</dbReference>
<dbReference type="Proteomes" id="UP000680865">
    <property type="component" value="Unassembled WGS sequence"/>
</dbReference>
<evidence type="ECO:0000313" key="3">
    <source>
        <dbReference type="EMBL" id="GIM76022.1"/>
    </source>
</evidence>
<sequence length="124" mass="13204">MNKKVSRPLAIASAITAVALGALAAPAPASAHWSCGRGAPADIDTTGGHVAWYGATARVGSSTRCAVSSTNITGWSLDYHCYAIDINGADTLDVRRHGLRHRQHPRLGQRQRPPGPRLHQALHR</sequence>
<feature type="chain" id="PRO_5039700794" description="Secreted protein" evidence="2">
    <location>
        <begin position="25"/>
        <end position="124"/>
    </location>
</feature>
<feature type="signal peptide" evidence="2">
    <location>
        <begin position="1"/>
        <end position="24"/>
    </location>
</feature>
<feature type="compositionally biased region" description="Basic residues" evidence="1">
    <location>
        <begin position="98"/>
        <end position="109"/>
    </location>
</feature>